<keyword evidence="1" id="KW-0812">Transmembrane</keyword>
<evidence type="ECO:0000313" key="3">
    <source>
        <dbReference type="EMBL" id="NPT56756.1"/>
    </source>
</evidence>
<proteinExistence type="predicted"/>
<dbReference type="EMBL" id="WOEZ01000102">
    <property type="protein sequence ID" value="NPT56756.1"/>
    <property type="molecule type" value="Genomic_DNA"/>
</dbReference>
<keyword evidence="1" id="KW-0472">Membrane</keyword>
<evidence type="ECO:0000256" key="1">
    <source>
        <dbReference type="SAM" id="Phobius"/>
    </source>
</evidence>
<reference evidence="3 4" key="1">
    <citation type="submission" date="2019-11" db="EMBL/GenBank/DDBJ databases">
        <title>Metabolism of dissolved organic matter in forest soils.</title>
        <authorList>
            <person name="Cyle K.T."/>
            <person name="Wilhelm R.C."/>
            <person name="Martinez C.E."/>
        </authorList>
    </citation>
    <scope>NUCLEOTIDE SEQUENCE [LARGE SCALE GENOMIC DNA]</scope>
    <source>
        <strain evidence="3 4">5N</strain>
    </source>
</reference>
<accession>A0A972NNE3</accession>
<keyword evidence="1" id="KW-1133">Transmembrane helix</keyword>
<evidence type="ECO:0000313" key="4">
    <source>
        <dbReference type="Proteomes" id="UP000655523"/>
    </source>
</evidence>
<organism evidence="3 4">
    <name type="scientific">Paraburkholderia elongata</name>
    <dbReference type="NCBI Taxonomy" id="2675747"/>
    <lineage>
        <taxon>Bacteria</taxon>
        <taxon>Pseudomonadati</taxon>
        <taxon>Pseudomonadota</taxon>
        <taxon>Betaproteobacteria</taxon>
        <taxon>Burkholderiales</taxon>
        <taxon>Burkholderiaceae</taxon>
        <taxon>Paraburkholderia</taxon>
    </lineage>
</organism>
<dbReference type="Proteomes" id="UP000655523">
    <property type="component" value="Unassembled WGS sequence"/>
</dbReference>
<dbReference type="Pfam" id="PF19029">
    <property type="entry name" value="DUF883_C"/>
    <property type="match status" value="1"/>
</dbReference>
<dbReference type="InterPro" id="IPR043605">
    <property type="entry name" value="DUF883_C"/>
</dbReference>
<sequence>MRQRAEVTISDAQEYVRENPWQTIAIVSGVALMAGTLFASRLR</sequence>
<keyword evidence="4" id="KW-1185">Reference proteome</keyword>
<evidence type="ECO:0000259" key="2">
    <source>
        <dbReference type="Pfam" id="PF19029"/>
    </source>
</evidence>
<dbReference type="AlphaFoldDB" id="A0A972NNE3"/>
<gene>
    <name evidence="3" type="ORF">GNZ13_19735</name>
</gene>
<protein>
    <submittedName>
        <fullName evidence="3">DUF883 family protein</fullName>
    </submittedName>
</protein>
<feature type="domain" description="DUF883" evidence="2">
    <location>
        <begin position="12"/>
        <end position="40"/>
    </location>
</feature>
<comment type="caution">
    <text evidence="3">The sequence shown here is derived from an EMBL/GenBank/DDBJ whole genome shotgun (WGS) entry which is preliminary data.</text>
</comment>
<feature type="transmembrane region" description="Helical" evidence="1">
    <location>
        <begin position="20"/>
        <end position="39"/>
    </location>
</feature>
<name>A0A972NNE3_9BURK</name>